<reference evidence="7 10" key="2">
    <citation type="submission" date="2018-05" db="EMBL/GenBank/DDBJ databases">
        <title>Genomic Encyclopedia of Type Strains, Phase IV (KMG-IV): sequencing the most valuable type-strain genomes for metagenomic binning, comparative biology and taxonomic classification.</title>
        <authorList>
            <person name="Goeker M."/>
        </authorList>
    </citation>
    <scope>NUCLEOTIDE SEQUENCE [LARGE SCALE GENOMIC DNA]</scope>
    <source>
        <strain evidence="7 10">DSM 28816</strain>
    </source>
</reference>
<evidence type="ECO:0000313" key="7">
    <source>
        <dbReference type="EMBL" id="PXV95572.1"/>
    </source>
</evidence>
<evidence type="ECO:0000256" key="5">
    <source>
        <dbReference type="ARBA" id="ARBA00023014"/>
    </source>
</evidence>
<name>A0A255IMZ8_9FIRM</name>
<keyword evidence="3" id="KW-0479">Metal-binding</keyword>
<organism evidence="8 9">
    <name type="scientific">Lachnotalea glycerini</name>
    <dbReference type="NCBI Taxonomy" id="1763509"/>
    <lineage>
        <taxon>Bacteria</taxon>
        <taxon>Bacillati</taxon>
        <taxon>Bacillota</taxon>
        <taxon>Clostridia</taxon>
        <taxon>Lachnospirales</taxon>
        <taxon>Lachnospiraceae</taxon>
        <taxon>Lachnotalea</taxon>
    </lineage>
</organism>
<accession>A0A255IMZ8</accession>
<dbReference type="GO" id="GO:0046872">
    <property type="term" value="F:metal ion binding"/>
    <property type="evidence" value="ECO:0007669"/>
    <property type="project" value="UniProtKB-KW"/>
</dbReference>
<proteinExistence type="predicted"/>
<evidence type="ECO:0000313" key="9">
    <source>
        <dbReference type="Proteomes" id="UP000216411"/>
    </source>
</evidence>
<dbReference type="SUPFAM" id="SSF53067">
    <property type="entry name" value="Actin-like ATPase domain"/>
    <property type="match status" value="1"/>
</dbReference>
<protein>
    <submittedName>
        <fullName evidence="7">(R)-2-hydroxyisocaproyl-CoA dehydratase activator protein</fullName>
    </submittedName>
    <submittedName>
        <fullName evidence="8">2-hydroxyglutaryl-CoA dehydratase</fullName>
    </submittedName>
</protein>
<sequence>MYLGIDIGSVSTDAVLLNEKNEIVAKEIIRSNYNQKETVEEIIERCCQNANIRSQDVKCIVSTGYGRKNVEKADLCVTEISCHAMGIHYMKEDIEMVIDIGGQDSKVIQISDRGMIENFTMNDKCAAGTGRFLENMAHVLNIPIHEMGDIAIRAKREEPISSVCTVFAESEVISKISDGIPLEEIVAGIHCSISERILGMIYHIGIKSKIAMTGGVAKNKGMVFYISQKLNQPIFVPEEPQMIGALGAALFAKSKSNKE</sequence>
<dbReference type="Proteomes" id="UP000216411">
    <property type="component" value="Unassembled WGS sequence"/>
</dbReference>
<dbReference type="PANTHER" id="PTHR32329">
    <property type="entry name" value="BIFUNCTIONAL PROTEIN [INCLUDES 2-HYDROXYACYL-COA DEHYDRATASE (N-TER) AND ITS ACTIVATOR DOMAIN (C_TERM)-RELATED"/>
    <property type="match status" value="1"/>
</dbReference>
<reference evidence="8" key="3">
    <citation type="submission" date="2018-07" db="EMBL/GenBank/DDBJ databases">
        <authorList>
            <person name="Quirk P.G."/>
            <person name="Krulwich T.A."/>
        </authorList>
    </citation>
    <scope>NUCLEOTIDE SEQUENCE</scope>
    <source>
        <strain evidence="8">CCRI-19302</strain>
    </source>
</reference>
<evidence type="ECO:0000256" key="3">
    <source>
        <dbReference type="ARBA" id="ARBA00022723"/>
    </source>
</evidence>
<dbReference type="EMBL" id="NOKA02000002">
    <property type="protein sequence ID" value="RDY32886.1"/>
    <property type="molecule type" value="Genomic_DNA"/>
</dbReference>
<evidence type="ECO:0000256" key="1">
    <source>
        <dbReference type="ARBA" id="ARBA00001966"/>
    </source>
</evidence>
<evidence type="ECO:0000256" key="2">
    <source>
        <dbReference type="ARBA" id="ARBA00011738"/>
    </source>
</evidence>
<dbReference type="OrthoDB" id="9778513at2"/>
<dbReference type="FunFam" id="3.30.420.40:FF:000217">
    <property type="entry name" value="2-hydroxyisocaproyl-CoA dehydratase activator"/>
    <property type="match status" value="1"/>
</dbReference>
<dbReference type="EMBL" id="QICS01000001">
    <property type="protein sequence ID" value="PXV95572.1"/>
    <property type="molecule type" value="Genomic_DNA"/>
</dbReference>
<dbReference type="RefSeq" id="WP_094376752.1">
    <property type="nucleotide sequence ID" value="NZ_NOKA02000002.1"/>
</dbReference>
<evidence type="ECO:0000259" key="6">
    <source>
        <dbReference type="Pfam" id="PF01869"/>
    </source>
</evidence>
<dbReference type="InterPro" id="IPR051805">
    <property type="entry name" value="Dehydratase_Activator_Redct"/>
</dbReference>
<evidence type="ECO:0000313" key="10">
    <source>
        <dbReference type="Proteomes" id="UP000247523"/>
    </source>
</evidence>
<evidence type="ECO:0000256" key="4">
    <source>
        <dbReference type="ARBA" id="ARBA00023004"/>
    </source>
</evidence>
<dbReference type="InterPro" id="IPR002731">
    <property type="entry name" value="ATPase_BadF"/>
</dbReference>
<dbReference type="Proteomes" id="UP000247523">
    <property type="component" value="Unassembled WGS sequence"/>
</dbReference>
<comment type="caution">
    <text evidence="8">The sequence shown here is derived from an EMBL/GenBank/DDBJ whole genome shotgun (WGS) entry which is preliminary data.</text>
</comment>
<dbReference type="Pfam" id="PF01869">
    <property type="entry name" value="BcrAD_BadFG"/>
    <property type="match status" value="1"/>
</dbReference>
<feature type="domain" description="ATPase BadF/BadG/BcrA/BcrD type" evidence="6">
    <location>
        <begin position="3"/>
        <end position="252"/>
    </location>
</feature>
<dbReference type="InterPro" id="IPR008275">
    <property type="entry name" value="CoA_E_activase_dom"/>
</dbReference>
<dbReference type="InterPro" id="IPR043129">
    <property type="entry name" value="ATPase_NBD"/>
</dbReference>
<dbReference type="AlphaFoldDB" id="A0A255IMZ8"/>
<dbReference type="CDD" id="cd24036">
    <property type="entry name" value="ASKHA_NBD_BcrAD_BadFG_HgdC_HadI"/>
    <property type="match status" value="1"/>
</dbReference>
<gene>
    <name evidence="7" type="ORF">C8E03_101201</name>
    <name evidence="8" type="ORF">CG710_002825</name>
</gene>
<keyword evidence="9" id="KW-1185">Reference proteome</keyword>
<comment type="cofactor">
    <cofactor evidence="1">
        <name>[4Fe-4S] cluster</name>
        <dbReference type="ChEBI" id="CHEBI:49883"/>
    </cofactor>
</comment>
<keyword evidence="4" id="KW-0408">Iron</keyword>
<dbReference type="GO" id="GO:0051536">
    <property type="term" value="F:iron-sulfur cluster binding"/>
    <property type="evidence" value="ECO:0007669"/>
    <property type="project" value="UniProtKB-KW"/>
</dbReference>
<dbReference type="NCBIfam" id="TIGR00241">
    <property type="entry name" value="CoA_E_activ"/>
    <property type="match status" value="1"/>
</dbReference>
<keyword evidence="5" id="KW-0411">Iron-sulfur</keyword>
<reference evidence="8 9" key="1">
    <citation type="journal article" date="2017" name="Genome Announc.">
        <title>Draft Genome Sequence of a Sporulating and Motile Strain of Lachnotalea glycerini Isolated from Water in Quebec City, Canada.</title>
        <authorList>
            <person name="Maheux A.F."/>
            <person name="Boudreau D.K."/>
            <person name="Berube E."/>
            <person name="Boissinot M."/>
            <person name="Raymond F."/>
            <person name="Brodeur S."/>
            <person name="Corbeil J."/>
            <person name="Isabel S."/>
            <person name="Omar R.F."/>
            <person name="Bergeron M.G."/>
        </authorList>
    </citation>
    <scope>NUCLEOTIDE SEQUENCE [LARGE SCALE GENOMIC DNA]</scope>
    <source>
        <strain evidence="8 9">CCRI-19302</strain>
    </source>
</reference>
<dbReference type="PANTHER" id="PTHR32329:SF2">
    <property type="entry name" value="BIFUNCTIONAL PROTEIN [INCLUDES 2-HYDROXYACYL-COA DEHYDRATASE (N-TER) AND ITS ACTIVATOR DOMAIN (C_TERM)"/>
    <property type="match status" value="1"/>
</dbReference>
<evidence type="ECO:0000313" key="8">
    <source>
        <dbReference type="EMBL" id="RDY32886.1"/>
    </source>
</evidence>
<comment type="subunit">
    <text evidence="2">Homodimer.</text>
</comment>
<dbReference type="Gene3D" id="3.30.420.40">
    <property type="match status" value="2"/>
</dbReference>